<name>W0FLC1_9BACT</name>
<protein>
    <submittedName>
        <fullName evidence="1">Uncharacterized protein</fullName>
    </submittedName>
</protein>
<evidence type="ECO:0000313" key="1">
    <source>
        <dbReference type="EMBL" id="AHF24259.1"/>
    </source>
</evidence>
<sequence length="130" mass="14922">MSKTATERLRKLLDERGIEWSDRSPHLDRQYITDWSHGGFLLAAVESHDGKLELMSDYHCLITPEQVIDAACERTCRNVSEDAERCNFFKCSECGCYVEDGEYYHVYVGTAHGVELPWGYCPHCGRKVVE</sequence>
<reference evidence="1" key="1">
    <citation type="journal article" date="2013" name="PLoS ONE">
        <title>Metagenomic insights into the carbohydrate-active enzymes carried by the microorganisms adhering to solid digesta in the rumen of cows.</title>
        <authorList>
            <person name="Wang L."/>
            <person name="Hatem A."/>
            <person name="Catalyurek U.V."/>
            <person name="Morrison M."/>
            <person name="Yu Z."/>
        </authorList>
    </citation>
    <scope>NUCLEOTIDE SEQUENCE</scope>
</reference>
<dbReference type="AlphaFoldDB" id="W0FLC1"/>
<dbReference type="EMBL" id="KC246789">
    <property type="protein sequence ID" value="AHF24259.1"/>
    <property type="molecule type" value="Genomic_DNA"/>
</dbReference>
<organism evidence="1">
    <name type="scientific">uncultured bacterium Contig1770</name>
    <dbReference type="NCBI Taxonomy" id="1393510"/>
    <lineage>
        <taxon>Bacteria</taxon>
        <taxon>environmental samples</taxon>
    </lineage>
</organism>
<accession>W0FLC1</accession>
<proteinExistence type="predicted"/>